<sequence>MGDLKDSHFCYDVSMFFWKLIVNIFFREIRPRGAFNIPSDGPVIFVGAPHANQMLDPLLLSIHVYKETGRHVQFLAAAKSLQRTFVGAFSRLMESIPVVRAADNAKAGIGTIYLSETDSCLVLGIDTKFTHEFAPSMQIQLGKVVKYAAAEVIEVRSDTELRIRQEFRVANDSGNDTVTTLLRDKAAESRSAGNEGGLEFKTVPYINQQEMYRYVYDRLRHGGSLGIFPEGGSHDRTDLLPLKAGVSVMALGAMANDPACRIKIVPVGLSYFHPHKFRSRAVVEFGSVMDVPMKLVEMYKQGGSQKREAVSKFLDLIYDALKTVTVRAPDYDTLMLVQAVRRLYKTPTQHLTLGQVVQLNRRLLNGYTHFKDEPRIQKLRTDVLKYNRSLRDLGIRDHQVPRVQKATWKILGLLLYRIGLLVFWTVFAMPGTILNGPVFILASIMSKRKAKSDLAASTVKITGRDVLATWKGLIALGVAPLLYLFYAFLVTLLTINVDASFKWRMLAPLTVFVALPFTSFAALKFGEAGMDVLKSLGPLITALIPGQQRSLDKLGSTREKLSNEVMEMIQELAPRLYDDFDPMRTMPSASTPPSASTSSLWSRKTNVGAVDAQGLGLVHPMTWLDERLFGWSEYTTGGLESFQEDEVRADDEDGDGGDYEEVVSKYDELLKGNDDGSRTDSYTELRQRRLDSDTAITHAGVMEL</sequence>
<keyword evidence="2" id="KW-1185">Reference proteome</keyword>
<dbReference type="EMBL" id="MU795755">
    <property type="protein sequence ID" value="KAJ3804924.1"/>
    <property type="molecule type" value="Genomic_DNA"/>
</dbReference>
<accession>A0ACC1TJH0</accession>
<comment type="caution">
    <text evidence="1">The sequence shown here is derived from an EMBL/GenBank/DDBJ whole genome shotgun (WGS) entry which is preliminary data.</text>
</comment>
<reference evidence="1" key="1">
    <citation type="submission" date="2022-09" db="EMBL/GenBank/DDBJ databases">
        <title>A Global Phylogenomic Analysis of the Shiitake Genus Lentinula.</title>
        <authorList>
            <consortium name="DOE Joint Genome Institute"/>
            <person name="Sierra-Patev S."/>
            <person name="Min B."/>
            <person name="Naranjo-Ortiz M."/>
            <person name="Looney B."/>
            <person name="Konkel Z."/>
            <person name="Slot J.C."/>
            <person name="Sakamoto Y."/>
            <person name="Steenwyk J.L."/>
            <person name="Rokas A."/>
            <person name="Carro J."/>
            <person name="Camarero S."/>
            <person name="Ferreira P."/>
            <person name="Molpeceres G."/>
            <person name="Ruiz-Duenas F.J."/>
            <person name="Serrano A."/>
            <person name="Henrissat B."/>
            <person name="Drula E."/>
            <person name="Hughes K.W."/>
            <person name="Mata J.L."/>
            <person name="Ishikawa N.K."/>
            <person name="Vargas-Isla R."/>
            <person name="Ushijima S."/>
            <person name="Smith C.A."/>
            <person name="Ahrendt S."/>
            <person name="Andreopoulos W."/>
            <person name="He G."/>
            <person name="Labutti K."/>
            <person name="Lipzen A."/>
            <person name="Ng V."/>
            <person name="Riley R."/>
            <person name="Sandor L."/>
            <person name="Barry K."/>
            <person name="Martinez A.T."/>
            <person name="Xiao Y."/>
            <person name="Gibbons J.G."/>
            <person name="Terashima K."/>
            <person name="Grigoriev I.V."/>
            <person name="Hibbett D.S."/>
        </authorList>
    </citation>
    <scope>NUCLEOTIDE SEQUENCE</scope>
    <source>
        <strain evidence="1">TMI1499</strain>
    </source>
</reference>
<gene>
    <name evidence="1" type="ORF">F5876DRAFT_82420</name>
</gene>
<organism evidence="1 2">
    <name type="scientific">Lentinula aff. lateritia</name>
    <dbReference type="NCBI Taxonomy" id="2804960"/>
    <lineage>
        <taxon>Eukaryota</taxon>
        <taxon>Fungi</taxon>
        <taxon>Dikarya</taxon>
        <taxon>Basidiomycota</taxon>
        <taxon>Agaricomycotina</taxon>
        <taxon>Agaricomycetes</taxon>
        <taxon>Agaricomycetidae</taxon>
        <taxon>Agaricales</taxon>
        <taxon>Marasmiineae</taxon>
        <taxon>Omphalotaceae</taxon>
        <taxon>Lentinula</taxon>
    </lineage>
</organism>
<dbReference type="Proteomes" id="UP001163835">
    <property type="component" value="Unassembled WGS sequence"/>
</dbReference>
<name>A0ACC1TJH0_9AGAR</name>
<evidence type="ECO:0000313" key="1">
    <source>
        <dbReference type="EMBL" id="KAJ3804924.1"/>
    </source>
</evidence>
<protein>
    <submittedName>
        <fullName evidence="1">Uncharacterized protein</fullName>
    </submittedName>
</protein>
<evidence type="ECO:0000313" key="2">
    <source>
        <dbReference type="Proteomes" id="UP001163835"/>
    </source>
</evidence>
<proteinExistence type="predicted"/>